<evidence type="ECO:0000256" key="1">
    <source>
        <dbReference type="ARBA" id="ARBA00010457"/>
    </source>
</evidence>
<feature type="signal peptide" evidence="3">
    <location>
        <begin position="1"/>
        <end position="23"/>
    </location>
</feature>
<dbReference type="SUPFAM" id="SSF49329">
    <property type="entry name" value="Cu,Zn superoxide dismutase-like"/>
    <property type="match status" value="1"/>
</dbReference>
<dbReference type="OrthoDB" id="3297424at2"/>
<dbReference type="AlphaFoldDB" id="A0A4R4UVM7"/>
<evidence type="ECO:0000313" key="5">
    <source>
        <dbReference type="EMBL" id="TDC93642.1"/>
    </source>
</evidence>
<organism evidence="5 6">
    <name type="scientific">Saccharopolyspora aridisoli</name>
    <dbReference type="NCBI Taxonomy" id="2530385"/>
    <lineage>
        <taxon>Bacteria</taxon>
        <taxon>Bacillati</taxon>
        <taxon>Actinomycetota</taxon>
        <taxon>Actinomycetes</taxon>
        <taxon>Pseudonocardiales</taxon>
        <taxon>Pseudonocardiaceae</taxon>
        <taxon>Saccharopolyspora</taxon>
    </lineage>
</organism>
<sequence>MLQQRTRLFGSIAGLCTAGALLAGCGGGGGGDSAEHAQHQPAPQAPVQGQSAAGKQTSGTFENFSPAAKAITYKPDQVPVGGQINVSSSNADGKSKVTVEVKGLQPNRSYGAHVHVKSCGPTGEDAGSHYQEKADPVKPSVDPAFANPQNEVWLDFHTDAQGNGTATAEGAWALATRDDAQSVVIHETHTHSEPGKAGSAGSRLACISSDF</sequence>
<feature type="domain" description="Superoxide dismutase copper/zinc binding" evidence="4">
    <location>
        <begin position="81"/>
        <end position="206"/>
    </location>
</feature>
<dbReference type="PROSITE" id="PS51257">
    <property type="entry name" value="PROKAR_LIPOPROTEIN"/>
    <property type="match status" value="1"/>
</dbReference>
<name>A0A4R4UVM7_9PSEU</name>
<feature type="chain" id="PRO_5039327024" evidence="3">
    <location>
        <begin position="24"/>
        <end position="211"/>
    </location>
</feature>
<reference evidence="5 6" key="1">
    <citation type="submission" date="2019-03" db="EMBL/GenBank/DDBJ databases">
        <title>Draft genome sequences of novel Actinobacteria.</title>
        <authorList>
            <person name="Sahin N."/>
            <person name="Ay H."/>
            <person name="Saygin H."/>
        </authorList>
    </citation>
    <scope>NUCLEOTIDE SEQUENCE [LARGE SCALE GENOMIC DNA]</scope>
    <source>
        <strain evidence="5 6">16K404</strain>
    </source>
</reference>
<feature type="region of interest" description="Disordered" evidence="2">
    <location>
        <begin position="28"/>
        <end position="61"/>
    </location>
</feature>
<keyword evidence="3" id="KW-0732">Signal</keyword>
<dbReference type="InterPro" id="IPR036423">
    <property type="entry name" value="SOD-like_Cu/Zn_dom_sf"/>
</dbReference>
<dbReference type="Proteomes" id="UP000294744">
    <property type="component" value="Unassembled WGS sequence"/>
</dbReference>
<dbReference type="InterPro" id="IPR001424">
    <property type="entry name" value="SOD_Cu_Zn_dom"/>
</dbReference>
<protein>
    <submittedName>
        <fullName evidence="5">Superoxide dismutase family protein</fullName>
    </submittedName>
</protein>
<dbReference type="Gene3D" id="2.60.40.200">
    <property type="entry name" value="Superoxide dismutase, copper/zinc binding domain"/>
    <property type="match status" value="1"/>
</dbReference>
<comment type="similarity">
    <text evidence="1">Belongs to the Cu-Zn superoxide dismutase family.</text>
</comment>
<gene>
    <name evidence="5" type="ORF">E1161_09390</name>
</gene>
<keyword evidence="6" id="KW-1185">Reference proteome</keyword>
<dbReference type="GO" id="GO:0006801">
    <property type="term" value="P:superoxide metabolic process"/>
    <property type="evidence" value="ECO:0007669"/>
    <property type="project" value="InterPro"/>
</dbReference>
<evidence type="ECO:0000259" key="4">
    <source>
        <dbReference type="Pfam" id="PF00080"/>
    </source>
</evidence>
<feature type="compositionally biased region" description="Low complexity" evidence="2">
    <location>
        <begin position="39"/>
        <end position="53"/>
    </location>
</feature>
<dbReference type="EMBL" id="SMKV01000009">
    <property type="protein sequence ID" value="TDC93642.1"/>
    <property type="molecule type" value="Genomic_DNA"/>
</dbReference>
<comment type="caution">
    <text evidence="5">The sequence shown here is derived from an EMBL/GenBank/DDBJ whole genome shotgun (WGS) entry which is preliminary data.</text>
</comment>
<accession>A0A4R4UVM7</accession>
<evidence type="ECO:0000256" key="2">
    <source>
        <dbReference type="SAM" id="MobiDB-lite"/>
    </source>
</evidence>
<dbReference type="GO" id="GO:0046872">
    <property type="term" value="F:metal ion binding"/>
    <property type="evidence" value="ECO:0007669"/>
    <property type="project" value="InterPro"/>
</dbReference>
<dbReference type="RefSeq" id="WP_132621693.1">
    <property type="nucleotide sequence ID" value="NZ_SMKV01000009.1"/>
</dbReference>
<dbReference type="Pfam" id="PF00080">
    <property type="entry name" value="Sod_Cu"/>
    <property type="match status" value="1"/>
</dbReference>
<evidence type="ECO:0000313" key="6">
    <source>
        <dbReference type="Proteomes" id="UP000294744"/>
    </source>
</evidence>
<evidence type="ECO:0000256" key="3">
    <source>
        <dbReference type="SAM" id="SignalP"/>
    </source>
</evidence>
<proteinExistence type="inferred from homology"/>